<comment type="caution">
    <text evidence="2">The sequence shown here is derived from an EMBL/GenBank/DDBJ whole genome shotgun (WGS) entry which is preliminary data.</text>
</comment>
<evidence type="ECO:0000313" key="3">
    <source>
        <dbReference type="Proteomes" id="UP000230154"/>
    </source>
</evidence>
<feature type="non-terminal residue" evidence="2">
    <location>
        <position position="61"/>
    </location>
</feature>
<dbReference type="GO" id="GO:0002100">
    <property type="term" value="P:tRNA wobble adenosine to inosine editing"/>
    <property type="evidence" value="ECO:0007669"/>
    <property type="project" value="InterPro"/>
</dbReference>
<dbReference type="InterPro" id="IPR002125">
    <property type="entry name" value="CMP_dCMP_dom"/>
</dbReference>
<accession>A0A2H0TPY9</accession>
<feature type="non-terminal residue" evidence="2">
    <location>
        <position position="1"/>
    </location>
</feature>
<evidence type="ECO:0000313" key="2">
    <source>
        <dbReference type="EMBL" id="PIR74215.1"/>
    </source>
</evidence>
<dbReference type="InterPro" id="IPR016193">
    <property type="entry name" value="Cytidine_deaminase-like"/>
</dbReference>
<organism evidence="2 3">
    <name type="scientific">Candidatus Magasanikbacteria bacterium CG10_big_fil_rev_8_21_14_0_10_47_10</name>
    <dbReference type="NCBI Taxonomy" id="1974652"/>
    <lineage>
        <taxon>Bacteria</taxon>
        <taxon>Candidatus Magasanikiibacteriota</taxon>
    </lineage>
</organism>
<gene>
    <name evidence="2" type="ORF">COU35_03695</name>
</gene>
<reference evidence="3" key="1">
    <citation type="submission" date="2017-09" db="EMBL/GenBank/DDBJ databases">
        <title>Depth-based differentiation of microbial function through sediment-hosted aquifers and enrichment of novel symbionts in the deep terrestrial subsurface.</title>
        <authorList>
            <person name="Probst A.J."/>
            <person name="Ladd B."/>
            <person name="Jarett J.K."/>
            <person name="Geller-Mcgrath D.E."/>
            <person name="Sieber C.M.K."/>
            <person name="Emerson J.B."/>
            <person name="Anantharaman K."/>
            <person name="Thomas B.C."/>
            <person name="Malmstrom R."/>
            <person name="Stieglmeier M."/>
            <person name="Klingl A."/>
            <person name="Woyke T."/>
            <person name="Ryan C.M."/>
            <person name="Banfield J.F."/>
        </authorList>
    </citation>
    <scope>NUCLEOTIDE SEQUENCE [LARGE SCALE GENOMIC DNA]</scope>
</reference>
<dbReference type="AlphaFoldDB" id="A0A2H0TPY9"/>
<dbReference type="SUPFAM" id="SSF53927">
    <property type="entry name" value="Cytidine deaminase-like"/>
    <property type="match status" value="1"/>
</dbReference>
<feature type="domain" description="CMP/dCMP-type deaminase" evidence="1">
    <location>
        <begin position="1"/>
        <end position="41"/>
    </location>
</feature>
<dbReference type="PANTHER" id="PTHR11079">
    <property type="entry name" value="CYTOSINE DEAMINASE FAMILY MEMBER"/>
    <property type="match status" value="1"/>
</dbReference>
<dbReference type="GO" id="GO:0052717">
    <property type="term" value="F:tRNA-specific adenosine-34 deaminase activity"/>
    <property type="evidence" value="ECO:0007669"/>
    <property type="project" value="UniProtKB-EC"/>
</dbReference>
<name>A0A2H0TPY9_9BACT</name>
<dbReference type="Proteomes" id="UP000230154">
    <property type="component" value="Unassembled WGS sequence"/>
</dbReference>
<dbReference type="InterPro" id="IPR058535">
    <property type="entry name" value="MafB19-deam"/>
</dbReference>
<dbReference type="EMBL" id="PFCB01000027">
    <property type="protein sequence ID" value="PIR74215.1"/>
    <property type="molecule type" value="Genomic_DNA"/>
</dbReference>
<dbReference type="PANTHER" id="PTHR11079:SF179">
    <property type="entry name" value="TRNA(ADENINE(34)) DEAMINASE, CHLOROPLASTIC"/>
    <property type="match status" value="1"/>
</dbReference>
<dbReference type="PROSITE" id="PS51747">
    <property type="entry name" value="CYT_DCMP_DEAMINASES_2"/>
    <property type="match status" value="1"/>
</dbReference>
<evidence type="ECO:0000259" key="1">
    <source>
        <dbReference type="PROSITE" id="PS51747"/>
    </source>
</evidence>
<proteinExistence type="predicted"/>
<dbReference type="Pfam" id="PF14437">
    <property type="entry name" value="MafB19-deam"/>
    <property type="match status" value="1"/>
</dbReference>
<dbReference type="GO" id="GO:0046872">
    <property type="term" value="F:metal ion binding"/>
    <property type="evidence" value="ECO:0007669"/>
    <property type="project" value="UniProtKB-KW"/>
</dbReference>
<sequence>LYNCSIYITLEPCPMCATLISYTRLKNLYYGARDLKFGAVESNVKIFESNLSLFKPNIYSG</sequence>
<dbReference type="Gene3D" id="3.40.140.10">
    <property type="entry name" value="Cytidine Deaminase, domain 2"/>
    <property type="match status" value="1"/>
</dbReference>
<protein>
    <submittedName>
        <fullName evidence="2">tRNA-specific adenosine deaminase</fullName>
    </submittedName>
</protein>